<name>A0ABV9FG73_9BACL</name>
<proteinExistence type="predicted"/>
<protein>
    <submittedName>
        <fullName evidence="2">Glycerophosphodiester phosphodiesterase</fullName>
    </submittedName>
</protein>
<evidence type="ECO:0000313" key="3">
    <source>
        <dbReference type="Proteomes" id="UP001596028"/>
    </source>
</evidence>
<dbReference type="SUPFAM" id="SSF51695">
    <property type="entry name" value="PLC-like phosphodiesterases"/>
    <property type="match status" value="1"/>
</dbReference>
<evidence type="ECO:0000259" key="1">
    <source>
        <dbReference type="PROSITE" id="PS51704"/>
    </source>
</evidence>
<dbReference type="PANTHER" id="PTHR46211:SF1">
    <property type="entry name" value="GLYCEROPHOSPHODIESTER PHOSPHODIESTERASE, CYTOPLASMIC"/>
    <property type="match status" value="1"/>
</dbReference>
<evidence type="ECO:0000313" key="2">
    <source>
        <dbReference type="EMBL" id="MFC4600068.1"/>
    </source>
</evidence>
<dbReference type="InterPro" id="IPR017946">
    <property type="entry name" value="PLC-like_Pdiesterase_TIM-brl"/>
</dbReference>
<dbReference type="Proteomes" id="UP001596028">
    <property type="component" value="Unassembled WGS sequence"/>
</dbReference>
<gene>
    <name evidence="2" type="ORF">ACFO3S_17615</name>
</gene>
<feature type="domain" description="GP-PDE" evidence="1">
    <location>
        <begin position="10"/>
        <end position="247"/>
    </location>
</feature>
<comment type="caution">
    <text evidence="2">The sequence shown here is derived from an EMBL/GenBank/DDBJ whole genome shotgun (WGS) entry which is preliminary data.</text>
</comment>
<dbReference type="RefSeq" id="WP_378098840.1">
    <property type="nucleotide sequence ID" value="NZ_JBHSEP010000013.1"/>
</dbReference>
<dbReference type="Gene3D" id="3.20.20.190">
    <property type="entry name" value="Phosphatidylinositol (PI) phosphodiesterase"/>
    <property type="match status" value="1"/>
</dbReference>
<dbReference type="PROSITE" id="PS51704">
    <property type="entry name" value="GP_PDE"/>
    <property type="match status" value="1"/>
</dbReference>
<sequence length="253" mass="28109">MDKQTKASLHPCVAHRGFSGKAPENTMAAFKLALSYPYVQWIELDVQLSRDGVPVVFHDSTLDRTTNGKGRVADYSAEELARLDAGGWMDAAYSSEGVPALDQVLELADGRCRLNIELKAGQSDFDRLALRAVEVIRSRGKEEEHMVTSFEPDILRAVRKYSPTLRTGLIINDHPDDLFDRLRELDCSCLSIGFRHLTGKLLEQAARASIDVMAWTVNSVSDLRRLGSRPEAFMLCTNYPDLWLAALEGAGEP</sequence>
<organism evidence="2 3">
    <name type="scientific">Cohnella hongkongensis</name>
    <dbReference type="NCBI Taxonomy" id="178337"/>
    <lineage>
        <taxon>Bacteria</taxon>
        <taxon>Bacillati</taxon>
        <taxon>Bacillota</taxon>
        <taxon>Bacilli</taxon>
        <taxon>Bacillales</taxon>
        <taxon>Paenibacillaceae</taxon>
        <taxon>Cohnella</taxon>
    </lineage>
</organism>
<keyword evidence="3" id="KW-1185">Reference proteome</keyword>
<dbReference type="EMBL" id="JBHSEP010000013">
    <property type="protein sequence ID" value="MFC4600068.1"/>
    <property type="molecule type" value="Genomic_DNA"/>
</dbReference>
<accession>A0ABV9FG73</accession>
<dbReference type="PANTHER" id="PTHR46211">
    <property type="entry name" value="GLYCEROPHOSPHORYL DIESTER PHOSPHODIESTERASE"/>
    <property type="match status" value="1"/>
</dbReference>
<dbReference type="Pfam" id="PF03009">
    <property type="entry name" value="GDPD"/>
    <property type="match status" value="1"/>
</dbReference>
<dbReference type="InterPro" id="IPR030395">
    <property type="entry name" value="GP_PDE_dom"/>
</dbReference>
<reference evidence="3" key="1">
    <citation type="journal article" date="2019" name="Int. J. Syst. Evol. Microbiol.">
        <title>The Global Catalogue of Microorganisms (GCM) 10K type strain sequencing project: providing services to taxonomists for standard genome sequencing and annotation.</title>
        <authorList>
            <consortium name="The Broad Institute Genomics Platform"/>
            <consortium name="The Broad Institute Genome Sequencing Center for Infectious Disease"/>
            <person name="Wu L."/>
            <person name="Ma J."/>
        </authorList>
    </citation>
    <scope>NUCLEOTIDE SEQUENCE [LARGE SCALE GENOMIC DNA]</scope>
    <source>
        <strain evidence="3">CCUG 49571</strain>
    </source>
</reference>